<gene>
    <name evidence="2" type="ORF">UT24_C0044G0002</name>
</gene>
<protein>
    <submittedName>
        <fullName evidence="2">Uncharacterized protein</fullName>
    </submittedName>
</protein>
<keyword evidence="1" id="KW-0812">Transmembrane</keyword>
<feature type="transmembrane region" description="Helical" evidence="1">
    <location>
        <begin position="50"/>
        <end position="71"/>
    </location>
</feature>
<accession>A0A0G0M340</accession>
<sequence>MASKSVGMKLAWMAVCSLAGVVAAFAYIVGQEAKQTITTIGSVGQMADPFVPLVAFWVAILILLYGVIQFFRS</sequence>
<dbReference type="AlphaFoldDB" id="A0A0G0M340"/>
<evidence type="ECO:0000313" key="3">
    <source>
        <dbReference type="Proteomes" id="UP000033881"/>
    </source>
</evidence>
<dbReference type="STRING" id="1618574.UT24_C0044G0002"/>
<keyword evidence="1" id="KW-1133">Transmembrane helix</keyword>
<evidence type="ECO:0000313" key="2">
    <source>
        <dbReference type="EMBL" id="KKQ97722.1"/>
    </source>
</evidence>
<organism evidence="2 3">
    <name type="scientific">Candidatus Woesebacteria bacterium GW2011_GWB1_39_12</name>
    <dbReference type="NCBI Taxonomy" id="1618574"/>
    <lineage>
        <taxon>Bacteria</taxon>
        <taxon>Candidatus Woeseibacteriota</taxon>
    </lineage>
</organism>
<proteinExistence type="predicted"/>
<name>A0A0G0M340_9BACT</name>
<reference evidence="2 3" key="1">
    <citation type="journal article" date="2015" name="Nature">
        <title>rRNA introns, odd ribosomes, and small enigmatic genomes across a large radiation of phyla.</title>
        <authorList>
            <person name="Brown C.T."/>
            <person name="Hug L.A."/>
            <person name="Thomas B.C."/>
            <person name="Sharon I."/>
            <person name="Castelle C.J."/>
            <person name="Singh A."/>
            <person name="Wilkins M.J."/>
            <person name="Williams K.H."/>
            <person name="Banfield J.F."/>
        </authorList>
    </citation>
    <scope>NUCLEOTIDE SEQUENCE [LARGE SCALE GENOMIC DNA]</scope>
</reference>
<dbReference type="EMBL" id="LBWB01000044">
    <property type="protein sequence ID" value="KKQ97722.1"/>
    <property type="molecule type" value="Genomic_DNA"/>
</dbReference>
<comment type="caution">
    <text evidence="2">The sequence shown here is derived from an EMBL/GenBank/DDBJ whole genome shotgun (WGS) entry which is preliminary data.</text>
</comment>
<dbReference type="Proteomes" id="UP000033881">
    <property type="component" value="Unassembled WGS sequence"/>
</dbReference>
<evidence type="ECO:0000256" key="1">
    <source>
        <dbReference type="SAM" id="Phobius"/>
    </source>
</evidence>
<keyword evidence="1" id="KW-0472">Membrane</keyword>